<comment type="caution">
    <text evidence="1">The sequence shown here is derived from an EMBL/GenBank/DDBJ whole genome shotgun (WGS) entry which is preliminary data.</text>
</comment>
<sequence>MGMGMPEFMKNEEWYTETKVDPFGDPINNPGHNNYIWALTDKAPDSVKKDFEEFVQAMNSDKDY</sequence>
<dbReference type="PATRIC" id="fig|1616.3.peg.119"/>
<gene>
    <name evidence="1" type="ORF">IV73_GL000116</name>
</gene>
<reference evidence="1 2" key="1">
    <citation type="journal article" date="2015" name="Genome Announc.">
        <title>Expanding the biotechnology potential of lactobacilli through comparative genomics of 213 strains and associated genera.</title>
        <authorList>
            <person name="Sun Z."/>
            <person name="Harris H.M."/>
            <person name="McCann A."/>
            <person name="Guo C."/>
            <person name="Argimon S."/>
            <person name="Zhang W."/>
            <person name="Yang X."/>
            <person name="Jeffery I.B."/>
            <person name="Cooney J.C."/>
            <person name="Kagawa T.F."/>
            <person name="Liu W."/>
            <person name="Song Y."/>
            <person name="Salvetti E."/>
            <person name="Wrobel A."/>
            <person name="Rasinkangas P."/>
            <person name="Parkhill J."/>
            <person name="Rea M.C."/>
            <person name="O'Sullivan O."/>
            <person name="Ritari J."/>
            <person name="Douillard F.P."/>
            <person name="Paul Ross R."/>
            <person name="Yang R."/>
            <person name="Briner A.E."/>
            <person name="Felis G.E."/>
            <person name="de Vos W.M."/>
            <person name="Barrangou R."/>
            <person name="Klaenhammer T.R."/>
            <person name="Caufield P.W."/>
            <person name="Cui Y."/>
            <person name="Zhang H."/>
            <person name="O'Toole P.W."/>
        </authorList>
    </citation>
    <scope>NUCLEOTIDE SEQUENCE [LARGE SCALE GENOMIC DNA]</scope>
    <source>
        <strain evidence="1 2">DSM 20593</strain>
    </source>
</reference>
<keyword evidence="2" id="KW-1185">Reference proteome</keyword>
<proteinExistence type="predicted"/>
<dbReference type="AlphaFoldDB" id="A0A0R2JLH1"/>
<evidence type="ECO:0000313" key="1">
    <source>
        <dbReference type="EMBL" id="KRN75628.1"/>
    </source>
</evidence>
<name>A0A0R2JLH1_9LACO</name>
<protein>
    <submittedName>
        <fullName evidence="1">Uncharacterized protein</fullName>
    </submittedName>
</protein>
<dbReference type="Proteomes" id="UP000051655">
    <property type="component" value="Unassembled WGS sequence"/>
</dbReference>
<organism evidence="1 2">
    <name type="scientific">Weissella kandleri</name>
    <dbReference type="NCBI Taxonomy" id="1616"/>
    <lineage>
        <taxon>Bacteria</taxon>
        <taxon>Bacillati</taxon>
        <taxon>Bacillota</taxon>
        <taxon>Bacilli</taxon>
        <taxon>Lactobacillales</taxon>
        <taxon>Lactobacillaceae</taxon>
        <taxon>Weissella</taxon>
    </lineage>
</organism>
<dbReference type="RefSeq" id="WP_057753342.1">
    <property type="nucleotide sequence ID" value="NZ_JQBP01000001.1"/>
</dbReference>
<evidence type="ECO:0000313" key="2">
    <source>
        <dbReference type="Proteomes" id="UP000051655"/>
    </source>
</evidence>
<dbReference type="EMBL" id="JQBP01000001">
    <property type="protein sequence ID" value="KRN75628.1"/>
    <property type="molecule type" value="Genomic_DNA"/>
</dbReference>
<dbReference type="OrthoDB" id="5678128at2"/>
<accession>A0A0R2JLH1</accession>
<dbReference type="STRING" id="1616.IV73_GL000116"/>